<dbReference type="GO" id="GO:0005509">
    <property type="term" value="F:calcium ion binding"/>
    <property type="evidence" value="ECO:0007669"/>
    <property type="project" value="InterPro"/>
</dbReference>
<dbReference type="SMART" id="SM00181">
    <property type="entry name" value="EGF"/>
    <property type="match status" value="2"/>
</dbReference>
<dbReference type="Gene3D" id="2.10.25.10">
    <property type="entry name" value="Laminin"/>
    <property type="match status" value="2"/>
</dbReference>
<dbReference type="FunFam" id="2.10.25.10:FF:000038">
    <property type="entry name" value="Fibrillin 2"/>
    <property type="match status" value="1"/>
</dbReference>
<dbReference type="PROSITE" id="PS00010">
    <property type="entry name" value="ASX_HYDROXYL"/>
    <property type="match status" value="1"/>
</dbReference>
<dbReference type="InterPro" id="IPR018097">
    <property type="entry name" value="EGF_Ca-bd_CS"/>
</dbReference>
<reference evidence="14" key="3">
    <citation type="submission" date="2025-09" db="UniProtKB">
        <authorList>
            <consortium name="Ensembl"/>
        </authorList>
    </citation>
    <scope>IDENTIFICATION</scope>
</reference>
<dbReference type="GO" id="GO:0043235">
    <property type="term" value="C:receptor complex"/>
    <property type="evidence" value="ECO:0007669"/>
    <property type="project" value="TreeGrafter"/>
</dbReference>
<evidence type="ECO:0000313" key="15">
    <source>
        <dbReference type="Proteomes" id="UP000001645"/>
    </source>
</evidence>
<evidence type="ECO:0000256" key="8">
    <source>
        <dbReference type="ARBA" id="ARBA00023157"/>
    </source>
</evidence>
<evidence type="ECO:0000256" key="11">
    <source>
        <dbReference type="PROSITE-ProRule" id="PRU00076"/>
    </source>
</evidence>
<dbReference type="Ensembl" id="ENSMGAT00000034277.1">
    <property type="protein sequence ID" value="ENSMGAP00000021569.1"/>
    <property type="gene ID" value="ENSMGAG00000019239.1"/>
</dbReference>
<dbReference type="GO" id="GO:0006898">
    <property type="term" value="P:receptor-mediated endocytosis"/>
    <property type="evidence" value="ECO:0007669"/>
    <property type="project" value="TreeGrafter"/>
</dbReference>
<dbReference type="InterPro" id="IPR000152">
    <property type="entry name" value="EGF-type_Asp/Asn_hydroxyl_site"/>
</dbReference>
<comment type="caution">
    <text evidence="11">Lacks conserved residue(s) required for the propagation of feature annotation.</text>
</comment>
<evidence type="ECO:0000256" key="4">
    <source>
        <dbReference type="ARBA" id="ARBA00022729"/>
    </source>
</evidence>
<dbReference type="SMART" id="SM00179">
    <property type="entry name" value="EGF_CA"/>
    <property type="match status" value="1"/>
</dbReference>
<evidence type="ECO:0000256" key="1">
    <source>
        <dbReference type="ARBA" id="ARBA00004167"/>
    </source>
</evidence>
<dbReference type="PROSITE" id="PS50026">
    <property type="entry name" value="EGF_3"/>
    <property type="match status" value="1"/>
</dbReference>
<dbReference type="InterPro" id="IPR049883">
    <property type="entry name" value="NOTCH1_EGF-like"/>
</dbReference>
<dbReference type="InterPro" id="IPR036055">
    <property type="entry name" value="LDL_receptor-like_sf"/>
</dbReference>
<dbReference type="Proteomes" id="UP000001645">
    <property type="component" value="Chromosome 4"/>
</dbReference>
<dbReference type="InterPro" id="IPR051221">
    <property type="entry name" value="LDLR-related"/>
</dbReference>
<reference evidence="14" key="2">
    <citation type="submission" date="2025-08" db="UniProtKB">
        <authorList>
            <consortium name="Ensembl"/>
        </authorList>
    </citation>
    <scope>IDENTIFICATION</scope>
</reference>
<keyword evidence="10" id="KW-0325">Glycoprotein</keyword>
<dbReference type="PROSITE" id="PS01187">
    <property type="entry name" value="EGF_CA"/>
    <property type="match status" value="1"/>
</dbReference>
<keyword evidence="6" id="KW-1133">Transmembrane helix</keyword>
<feature type="disulfide bond" evidence="12">
    <location>
        <begin position="41"/>
        <end position="59"/>
    </location>
</feature>
<sequence>VDPVPSWRCDGAADCPDGSDEQDCEGCPLQPSPCPPGMVRCDEGKCILESLMCNDEDDCLDGTDEPSTCGEWALGRSCFVRNGGCAESCTDTHWGVQCSCGSGWVLQADGQSCADVDECSLEYSPCSQLCRNTPGTFSCACLEGYLLRHSTLCEVAGRGGDPEGPGSAHSVLCSPCDIPLVLADNSTQLLVAVGEDLALLDVRTQAYRPVLSTEAELRALVYDLLRETYYWLTEEGELCARLPGKDVQLLYAGAEKQGC</sequence>
<dbReference type="AlphaFoldDB" id="A0A803XPX3"/>
<keyword evidence="15" id="KW-1185">Reference proteome</keyword>
<evidence type="ECO:0000313" key="14">
    <source>
        <dbReference type="Ensembl" id="ENSMGAP00000021569.1"/>
    </source>
</evidence>
<feature type="domain" description="EGF-like" evidence="13">
    <location>
        <begin position="115"/>
        <end position="151"/>
    </location>
</feature>
<reference evidence="14 15" key="1">
    <citation type="journal article" date="2010" name="PLoS Biol.">
        <title>Multi-platform next-generation sequencing of the domestic turkey (Meleagris gallopavo): genome assembly and analysis.</title>
        <authorList>
            <person name="Dalloul R.A."/>
            <person name="Long J.A."/>
            <person name="Zimin A.V."/>
            <person name="Aslam L."/>
            <person name="Beal K."/>
            <person name="Blomberg L.A."/>
            <person name="Bouffard P."/>
            <person name="Burt D.W."/>
            <person name="Crasta O."/>
            <person name="Crooijmans R.P."/>
            <person name="Cooper K."/>
            <person name="Coulombe R.A."/>
            <person name="De S."/>
            <person name="Delany M.E."/>
            <person name="Dodgson J.B."/>
            <person name="Dong J.J."/>
            <person name="Evans C."/>
            <person name="Frederickson K.M."/>
            <person name="Flicek P."/>
            <person name="Florea L."/>
            <person name="Folkerts O."/>
            <person name="Groenen M.A."/>
            <person name="Harkins T.T."/>
            <person name="Herrero J."/>
            <person name="Hoffmann S."/>
            <person name="Megens H.J."/>
            <person name="Jiang A."/>
            <person name="de Jong P."/>
            <person name="Kaiser P."/>
            <person name="Kim H."/>
            <person name="Kim K.W."/>
            <person name="Kim S."/>
            <person name="Langenberger D."/>
            <person name="Lee M.K."/>
            <person name="Lee T."/>
            <person name="Mane S."/>
            <person name="Marcais G."/>
            <person name="Marz M."/>
            <person name="McElroy A.P."/>
            <person name="Modise T."/>
            <person name="Nefedov M."/>
            <person name="Notredame C."/>
            <person name="Paton I.R."/>
            <person name="Payne W.S."/>
            <person name="Pertea G."/>
            <person name="Prickett D."/>
            <person name="Puiu D."/>
            <person name="Qioa D."/>
            <person name="Raineri E."/>
            <person name="Ruffier M."/>
            <person name="Salzberg S.L."/>
            <person name="Schatz M.C."/>
            <person name="Scheuring C."/>
            <person name="Schmidt C.J."/>
            <person name="Schroeder S."/>
            <person name="Searle S.M."/>
            <person name="Smith E.J."/>
            <person name="Smith J."/>
            <person name="Sonstegard T.S."/>
            <person name="Stadler P.F."/>
            <person name="Tafer H."/>
            <person name="Tu Z.J."/>
            <person name="Van Tassell C.P."/>
            <person name="Vilella A.J."/>
            <person name="Williams K.P."/>
            <person name="Yorke J.A."/>
            <person name="Zhang L."/>
            <person name="Zhang H.B."/>
            <person name="Zhang X."/>
            <person name="Zhang Y."/>
            <person name="Reed K.M."/>
        </authorList>
    </citation>
    <scope>NUCLEOTIDE SEQUENCE [LARGE SCALE GENOMIC DNA]</scope>
</reference>
<dbReference type="CDD" id="cd00112">
    <property type="entry name" value="LDLa"/>
    <property type="match status" value="2"/>
</dbReference>
<dbReference type="SMART" id="SM00192">
    <property type="entry name" value="LDLa"/>
    <property type="match status" value="2"/>
</dbReference>
<keyword evidence="8 12" id="KW-1015">Disulfide bond</keyword>
<evidence type="ECO:0000256" key="9">
    <source>
        <dbReference type="ARBA" id="ARBA00023170"/>
    </source>
</evidence>
<dbReference type="InParanoid" id="A0A803XPX3"/>
<keyword evidence="3" id="KW-0812">Transmembrane</keyword>
<dbReference type="GeneTree" id="ENSGT00940000165170"/>
<dbReference type="InterPro" id="IPR023415">
    <property type="entry name" value="LDLR_class-A_CS"/>
</dbReference>
<evidence type="ECO:0000259" key="13">
    <source>
        <dbReference type="PROSITE" id="PS50026"/>
    </source>
</evidence>
<comment type="subcellular location">
    <subcellularLocation>
        <location evidence="1">Membrane</location>
        <topology evidence="1">Single-pass membrane protein</topology>
    </subcellularLocation>
</comment>
<dbReference type="SUPFAM" id="SSF57424">
    <property type="entry name" value="LDL receptor-like module"/>
    <property type="match status" value="2"/>
</dbReference>
<organism evidence="14 15">
    <name type="scientific">Meleagris gallopavo</name>
    <name type="common">Wild turkey</name>
    <dbReference type="NCBI Taxonomy" id="9103"/>
    <lineage>
        <taxon>Eukaryota</taxon>
        <taxon>Metazoa</taxon>
        <taxon>Chordata</taxon>
        <taxon>Craniata</taxon>
        <taxon>Vertebrata</taxon>
        <taxon>Euteleostomi</taxon>
        <taxon>Archelosauria</taxon>
        <taxon>Archosauria</taxon>
        <taxon>Dinosauria</taxon>
        <taxon>Saurischia</taxon>
        <taxon>Theropoda</taxon>
        <taxon>Coelurosauria</taxon>
        <taxon>Aves</taxon>
        <taxon>Neognathae</taxon>
        <taxon>Galloanserae</taxon>
        <taxon>Galliformes</taxon>
        <taxon>Phasianidae</taxon>
        <taxon>Meleagridinae</taxon>
        <taxon>Meleagris</taxon>
    </lineage>
</organism>
<dbReference type="FunFam" id="2.10.25.10:FF:000037">
    <property type="entry name" value="Signal peptide, CUB domain and EGF-like domain-containing 2"/>
    <property type="match status" value="1"/>
</dbReference>
<dbReference type="InterPro" id="IPR000742">
    <property type="entry name" value="EGF"/>
</dbReference>
<dbReference type="GO" id="GO:0042562">
    <property type="term" value="F:hormone binding"/>
    <property type="evidence" value="ECO:0007669"/>
    <property type="project" value="TreeGrafter"/>
</dbReference>
<keyword evidence="4" id="KW-0732">Signal</keyword>
<dbReference type="InterPro" id="IPR002172">
    <property type="entry name" value="LDrepeatLR_classA_rpt"/>
</dbReference>
<dbReference type="PROSITE" id="PS01209">
    <property type="entry name" value="LDLRA_1"/>
    <property type="match status" value="1"/>
</dbReference>
<evidence type="ECO:0000256" key="7">
    <source>
        <dbReference type="ARBA" id="ARBA00023136"/>
    </source>
</evidence>
<dbReference type="SUPFAM" id="SSF57196">
    <property type="entry name" value="EGF/Laminin"/>
    <property type="match status" value="2"/>
</dbReference>
<dbReference type="PANTHER" id="PTHR22722:SF12">
    <property type="entry name" value="EGF-LIKE DOMAIN-CONTAINING PROTEIN"/>
    <property type="match status" value="1"/>
</dbReference>
<evidence type="ECO:0000256" key="2">
    <source>
        <dbReference type="ARBA" id="ARBA00022536"/>
    </source>
</evidence>
<evidence type="ECO:0000256" key="6">
    <source>
        <dbReference type="ARBA" id="ARBA00022989"/>
    </source>
</evidence>
<dbReference type="Pfam" id="PF00057">
    <property type="entry name" value="Ldl_recept_a"/>
    <property type="match status" value="2"/>
</dbReference>
<dbReference type="GO" id="GO:0016324">
    <property type="term" value="C:apical plasma membrane"/>
    <property type="evidence" value="ECO:0007669"/>
    <property type="project" value="TreeGrafter"/>
</dbReference>
<keyword evidence="9" id="KW-0675">Receptor</keyword>
<keyword evidence="2 11" id="KW-0245">EGF-like domain</keyword>
<evidence type="ECO:0000256" key="5">
    <source>
        <dbReference type="ARBA" id="ARBA00022737"/>
    </source>
</evidence>
<feature type="disulfide bond" evidence="12">
    <location>
        <begin position="34"/>
        <end position="46"/>
    </location>
</feature>
<evidence type="ECO:0000256" key="3">
    <source>
        <dbReference type="ARBA" id="ARBA00022692"/>
    </source>
</evidence>
<dbReference type="Gene3D" id="4.10.400.10">
    <property type="entry name" value="Low-density Lipoprotein Receptor"/>
    <property type="match status" value="2"/>
</dbReference>
<evidence type="ECO:0000256" key="10">
    <source>
        <dbReference type="ARBA" id="ARBA00023180"/>
    </source>
</evidence>
<protein>
    <recommendedName>
        <fullName evidence="13">EGF-like domain-containing protein</fullName>
    </recommendedName>
</protein>
<keyword evidence="7" id="KW-0472">Membrane</keyword>
<dbReference type="PROSITE" id="PS50068">
    <property type="entry name" value="LDLRA_2"/>
    <property type="match status" value="1"/>
</dbReference>
<keyword evidence="5" id="KW-0677">Repeat</keyword>
<dbReference type="Pfam" id="PF07645">
    <property type="entry name" value="EGF_CA"/>
    <property type="match status" value="1"/>
</dbReference>
<proteinExistence type="predicted"/>
<name>A0A803XPX3_MELGA</name>
<evidence type="ECO:0000256" key="12">
    <source>
        <dbReference type="PROSITE-ProRule" id="PRU00124"/>
    </source>
</evidence>
<dbReference type="PANTHER" id="PTHR22722">
    <property type="entry name" value="LOW-DENSITY LIPOPROTEIN RECEPTOR-RELATED PROTEIN 2-RELATED"/>
    <property type="match status" value="1"/>
</dbReference>
<dbReference type="InterPro" id="IPR001881">
    <property type="entry name" value="EGF-like_Ca-bd_dom"/>
</dbReference>
<accession>A0A803XPX3</accession>